<evidence type="ECO:0000256" key="1">
    <source>
        <dbReference type="SAM" id="MobiDB-lite"/>
    </source>
</evidence>
<name>A0ABU0PYY6_STRAH</name>
<dbReference type="SUPFAM" id="SSF52402">
    <property type="entry name" value="Adenine nucleotide alpha hydrolases-like"/>
    <property type="match status" value="1"/>
</dbReference>
<dbReference type="InterPro" id="IPR014729">
    <property type="entry name" value="Rossmann-like_a/b/a_fold"/>
</dbReference>
<organism evidence="2 3">
    <name type="scientific">Streptomyces achromogenes</name>
    <dbReference type="NCBI Taxonomy" id="67255"/>
    <lineage>
        <taxon>Bacteria</taxon>
        <taxon>Bacillati</taxon>
        <taxon>Actinomycetota</taxon>
        <taxon>Actinomycetes</taxon>
        <taxon>Kitasatosporales</taxon>
        <taxon>Streptomycetaceae</taxon>
        <taxon>Streptomyces</taxon>
    </lineage>
</organism>
<comment type="caution">
    <text evidence="2">The sequence shown here is derived from an EMBL/GenBank/DDBJ whole genome shotgun (WGS) entry which is preliminary data.</text>
</comment>
<dbReference type="EMBL" id="JAUSYA010000001">
    <property type="protein sequence ID" value="MDQ0683614.1"/>
    <property type="molecule type" value="Genomic_DNA"/>
</dbReference>
<reference evidence="2 3" key="1">
    <citation type="submission" date="2023-07" db="EMBL/GenBank/DDBJ databases">
        <title>Comparative genomics of wheat-associated soil bacteria to identify genetic determinants of phenazine resistance.</title>
        <authorList>
            <person name="Mouncey N."/>
        </authorList>
    </citation>
    <scope>NUCLEOTIDE SEQUENCE [LARGE SCALE GENOMIC DNA]</scope>
    <source>
        <strain evidence="2 3">W4I19-2</strain>
    </source>
</reference>
<feature type="region of interest" description="Disordered" evidence="1">
    <location>
        <begin position="238"/>
        <end position="266"/>
    </location>
</feature>
<accession>A0ABU0PYY6</accession>
<dbReference type="Gene3D" id="3.40.50.620">
    <property type="entry name" value="HUPs"/>
    <property type="match status" value="1"/>
</dbReference>
<dbReference type="RefSeq" id="WP_307042568.1">
    <property type="nucleotide sequence ID" value="NZ_JAUSYA010000001.1"/>
</dbReference>
<protein>
    <recommendedName>
        <fullName evidence="4">Phosphoadenosine phosphosulphate reductase domain-containing protein</fullName>
    </recommendedName>
</protein>
<gene>
    <name evidence="2" type="ORF">QFZ56_002577</name>
</gene>
<feature type="compositionally biased region" description="Basic and acidic residues" evidence="1">
    <location>
        <begin position="247"/>
        <end position="266"/>
    </location>
</feature>
<sequence>MTAHVVQFSGGIGSFAAAVRVAEKHGTDDLTLLIADTGIEDQDLWRFADDTSRMLGVPLTKVADGRTPWQVFHDKRFLGNDRLAPCTRALKQIPCRTWMETHHDPAHTLVYIGIEPTARDRARIPAIAHAWKPWRTRFPLCSKWERPLTKEQLLREARALGVAPPRLYELGFSHNNCGGTCVRAGMRQWKHLLDVLPDRYAYAEAQEEDLRRLLGPVSILRQRRKGVGRPLPLAELRRAHQAAPMLPDERETTAADRDEMTKEGVR</sequence>
<dbReference type="Proteomes" id="UP001243364">
    <property type="component" value="Unassembled WGS sequence"/>
</dbReference>
<evidence type="ECO:0000313" key="3">
    <source>
        <dbReference type="Proteomes" id="UP001243364"/>
    </source>
</evidence>
<evidence type="ECO:0008006" key="4">
    <source>
        <dbReference type="Google" id="ProtNLM"/>
    </source>
</evidence>
<evidence type="ECO:0000313" key="2">
    <source>
        <dbReference type="EMBL" id="MDQ0683614.1"/>
    </source>
</evidence>
<proteinExistence type="predicted"/>
<keyword evidence="3" id="KW-1185">Reference proteome</keyword>